<dbReference type="InterPro" id="IPR015915">
    <property type="entry name" value="Kelch-typ_b-propeller"/>
</dbReference>
<gene>
    <name evidence="3" type="ORF">KI688_005732</name>
</gene>
<sequence>MKLSTQLFTFVFCSLLWGVSSGSSPKTAYFSAYATVEENTLYIQGGTNLEYVESPLVRGHHRRPHSSGAQGLDSFDVAITEPKDFDILNINGSISYAASFHLDTNSWEELPGLPLMKQGLDVQQMCTAATDPKTNVVYIPGGADMAMLSYSPASRSSTKLPMERRATNTTFWTYNGTKMLVFGGVDAFALEYIDILYILDVPTMTWSQGAKYQPRLGMWTTQFIDKKTSSDNSNKNAAIIGGSVGAVVVTILIAGVVAFRTRCRFRGPSPVADLHIALTENSIRVVVPINISTCRHPHHARFPSISFIPATASFASAATTASVSYSQSSNSTNHAEPSRP</sequence>
<evidence type="ECO:0000313" key="3">
    <source>
        <dbReference type="EMBL" id="KAG9071520.1"/>
    </source>
</evidence>
<dbReference type="OrthoDB" id="432528at2759"/>
<reference evidence="3" key="1">
    <citation type="submission" date="2021-06" db="EMBL/GenBank/DDBJ databases">
        <title>Genome Sequence of Mortierella hyaline Strain SCG-10, a Cold-Adapted, Nitrate-Reducing Fungus Isolated from Soil in Minnesota, USA.</title>
        <authorList>
            <person name="Aldossari N."/>
        </authorList>
    </citation>
    <scope>NUCLEOTIDE SEQUENCE</scope>
    <source>
        <strain evidence="3">SCG-10</strain>
    </source>
</reference>
<evidence type="ECO:0000313" key="4">
    <source>
        <dbReference type="Proteomes" id="UP000707451"/>
    </source>
</evidence>
<keyword evidence="2" id="KW-0732">Signal</keyword>
<dbReference type="SUPFAM" id="SSF117281">
    <property type="entry name" value="Kelch motif"/>
    <property type="match status" value="1"/>
</dbReference>
<feature type="chain" id="PRO_5040485038" description="Galactose oxidase" evidence="2">
    <location>
        <begin position="23"/>
        <end position="340"/>
    </location>
</feature>
<accession>A0A9P7Y224</accession>
<dbReference type="EMBL" id="JAHRHY010000002">
    <property type="protein sequence ID" value="KAG9071520.1"/>
    <property type="molecule type" value="Genomic_DNA"/>
</dbReference>
<keyword evidence="1" id="KW-1133">Transmembrane helix</keyword>
<keyword evidence="1" id="KW-0472">Membrane</keyword>
<evidence type="ECO:0000256" key="2">
    <source>
        <dbReference type="SAM" id="SignalP"/>
    </source>
</evidence>
<organism evidence="3 4">
    <name type="scientific">Linnemannia hyalina</name>
    <dbReference type="NCBI Taxonomy" id="64524"/>
    <lineage>
        <taxon>Eukaryota</taxon>
        <taxon>Fungi</taxon>
        <taxon>Fungi incertae sedis</taxon>
        <taxon>Mucoromycota</taxon>
        <taxon>Mortierellomycotina</taxon>
        <taxon>Mortierellomycetes</taxon>
        <taxon>Mortierellales</taxon>
        <taxon>Mortierellaceae</taxon>
        <taxon>Linnemannia</taxon>
    </lineage>
</organism>
<protein>
    <recommendedName>
        <fullName evidence="5">Galactose oxidase</fullName>
    </recommendedName>
</protein>
<dbReference type="Gene3D" id="2.120.10.80">
    <property type="entry name" value="Kelch-type beta propeller"/>
    <property type="match status" value="1"/>
</dbReference>
<dbReference type="Proteomes" id="UP000707451">
    <property type="component" value="Unassembled WGS sequence"/>
</dbReference>
<evidence type="ECO:0000256" key="1">
    <source>
        <dbReference type="SAM" id="Phobius"/>
    </source>
</evidence>
<comment type="caution">
    <text evidence="3">The sequence shown here is derived from an EMBL/GenBank/DDBJ whole genome shotgun (WGS) entry which is preliminary data.</text>
</comment>
<dbReference type="AlphaFoldDB" id="A0A9P7Y224"/>
<keyword evidence="4" id="KW-1185">Reference proteome</keyword>
<feature type="transmembrane region" description="Helical" evidence="1">
    <location>
        <begin position="237"/>
        <end position="259"/>
    </location>
</feature>
<keyword evidence="1" id="KW-0812">Transmembrane</keyword>
<evidence type="ECO:0008006" key="5">
    <source>
        <dbReference type="Google" id="ProtNLM"/>
    </source>
</evidence>
<feature type="signal peptide" evidence="2">
    <location>
        <begin position="1"/>
        <end position="22"/>
    </location>
</feature>
<proteinExistence type="predicted"/>
<name>A0A9P7Y224_9FUNG</name>